<keyword evidence="1" id="KW-1133">Transmembrane helix</keyword>
<dbReference type="PANTHER" id="PTHR31061">
    <property type="entry name" value="LD22376P"/>
    <property type="match status" value="1"/>
</dbReference>
<proteinExistence type="predicted"/>
<dbReference type="RefSeq" id="WP_148921058.1">
    <property type="nucleotide sequence ID" value="NZ_VTAV01000022.1"/>
</dbReference>
<dbReference type="EMBL" id="VTAV01000022">
    <property type="protein sequence ID" value="TYR31762.1"/>
    <property type="molecule type" value="Genomic_DNA"/>
</dbReference>
<feature type="transmembrane region" description="Helical" evidence="1">
    <location>
        <begin position="20"/>
        <end position="40"/>
    </location>
</feature>
<feature type="transmembrane region" description="Helical" evidence="1">
    <location>
        <begin position="340"/>
        <end position="361"/>
    </location>
</feature>
<organism evidence="2 3">
    <name type="scientific">Sphingobacterium phlebotomi</name>
    <dbReference type="NCBI Taxonomy" id="2605433"/>
    <lineage>
        <taxon>Bacteria</taxon>
        <taxon>Pseudomonadati</taxon>
        <taxon>Bacteroidota</taxon>
        <taxon>Sphingobacteriia</taxon>
        <taxon>Sphingobacteriales</taxon>
        <taxon>Sphingobacteriaceae</taxon>
        <taxon>Sphingobacterium</taxon>
    </lineage>
</organism>
<feature type="transmembrane region" description="Helical" evidence="1">
    <location>
        <begin position="235"/>
        <end position="252"/>
    </location>
</feature>
<feature type="transmembrane region" description="Helical" evidence="1">
    <location>
        <begin position="293"/>
        <end position="311"/>
    </location>
</feature>
<name>A0A5D4GUS1_9SPHI</name>
<keyword evidence="1" id="KW-0812">Transmembrane</keyword>
<dbReference type="PANTHER" id="PTHR31061:SF24">
    <property type="entry name" value="LD22376P"/>
    <property type="match status" value="1"/>
</dbReference>
<sequence>MTTKTSGSQRVLSLDLMRGLIMILLAAEACGLYNALAEAFPTGLGHAIVAQFFHHEWHGLLAWDLVQPGFMLMAGSSLYISTTRKFERGISWSENLKSVASRSLKLFLFGAALHCVYAGRLVWELWNVLTQLSVATLIAYLIIRWTSIQQLLFSLGLLLLTELLYRTINIAGYDQPFLIGHNFGTYFDMLIMGKDNSGGWVAFNFVPTAAHTIWGVLAGKLLVNGEQSTIQIRKMLFAGIAGLLAGYLLDWTDITPIIKRISTSSFVLVSGGYIILFMALLRWMIDIRGYDRFAWIFVVIGMNPIFIYLFFETIGKQWFNATVGIFIGGGLEIAGTQPTLIAMAVSLTALILQWFLCYWLYQKKIFFKL</sequence>
<gene>
    <name evidence="2" type="ORF">FXV77_20225</name>
</gene>
<accession>A0A5D4GUS1</accession>
<dbReference type="Proteomes" id="UP000322362">
    <property type="component" value="Unassembled WGS sequence"/>
</dbReference>
<keyword evidence="1" id="KW-0472">Membrane</keyword>
<dbReference type="AlphaFoldDB" id="A0A5D4GUS1"/>
<comment type="caution">
    <text evidence="2">The sequence shown here is derived from an EMBL/GenBank/DDBJ whole genome shotgun (WGS) entry which is preliminary data.</text>
</comment>
<reference evidence="2 3" key="1">
    <citation type="submission" date="2019-08" db="EMBL/GenBank/DDBJ databases">
        <title>Phlebobacter frassis gen. nov. sp. nov., a new member of family Sphingobacteriaceae isolated from sand fly rearing media.</title>
        <authorList>
            <person name="Kakumanu M.L."/>
            <person name="Marayati B.F."/>
            <person name="Wada-Katsumata A."/>
            <person name="Wasserberg G."/>
            <person name="Schal C."/>
            <person name="Apperson C.S."/>
            <person name="Ponnusamy L."/>
        </authorList>
    </citation>
    <scope>NUCLEOTIDE SEQUENCE [LARGE SCALE GENOMIC DNA]</scope>
    <source>
        <strain evidence="2 3">SSI9</strain>
    </source>
</reference>
<evidence type="ECO:0000313" key="2">
    <source>
        <dbReference type="EMBL" id="TYR31762.1"/>
    </source>
</evidence>
<feature type="transmembrane region" description="Helical" evidence="1">
    <location>
        <begin position="103"/>
        <end position="119"/>
    </location>
</feature>
<feature type="transmembrane region" description="Helical" evidence="1">
    <location>
        <begin position="264"/>
        <end position="281"/>
    </location>
</feature>
<evidence type="ECO:0000313" key="3">
    <source>
        <dbReference type="Proteomes" id="UP000322362"/>
    </source>
</evidence>
<feature type="transmembrane region" description="Helical" evidence="1">
    <location>
        <begin position="200"/>
        <end position="223"/>
    </location>
</feature>
<protein>
    <submittedName>
        <fullName evidence="2">DUF5009 domain-containing protein</fullName>
    </submittedName>
</protein>
<evidence type="ECO:0000256" key="1">
    <source>
        <dbReference type="SAM" id="Phobius"/>
    </source>
</evidence>
<feature type="transmembrane region" description="Helical" evidence="1">
    <location>
        <begin position="60"/>
        <end position="82"/>
    </location>
</feature>
<keyword evidence="3" id="KW-1185">Reference proteome</keyword>